<dbReference type="EMBL" id="BK015439">
    <property type="protein sequence ID" value="DAE06518.1"/>
    <property type="molecule type" value="Genomic_DNA"/>
</dbReference>
<feature type="transmembrane region" description="Helical" evidence="1">
    <location>
        <begin position="12"/>
        <end position="34"/>
    </location>
</feature>
<keyword evidence="1" id="KW-1133">Transmembrane helix</keyword>
<reference evidence="2" key="1">
    <citation type="journal article" date="2021" name="Proc. Natl. Acad. Sci. U.S.A.">
        <title>A Catalog of Tens of Thousands of Viruses from Human Metagenomes Reveals Hidden Associations with Chronic Diseases.</title>
        <authorList>
            <person name="Tisza M.J."/>
            <person name="Buck C.B."/>
        </authorList>
    </citation>
    <scope>NUCLEOTIDE SEQUENCE</scope>
    <source>
        <strain evidence="2">Ct0jJ30</strain>
    </source>
</reference>
<evidence type="ECO:0000313" key="2">
    <source>
        <dbReference type="EMBL" id="DAE06518.1"/>
    </source>
</evidence>
<proteinExistence type="predicted"/>
<organism evidence="2">
    <name type="scientific">Myoviridae sp. ct0jJ30</name>
    <dbReference type="NCBI Taxonomy" id="2825014"/>
    <lineage>
        <taxon>Viruses</taxon>
        <taxon>Duplodnaviria</taxon>
        <taxon>Heunggongvirae</taxon>
        <taxon>Uroviricota</taxon>
        <taxon>Caudoviricetes</taxon>
    </lineage>
</organism>
<keyword evidence="1" id="KW-0472">Membrane</keyword>
<protein>
    <submittedName>
        <fullName evidence="2">Uncharacterized protein</fullName>
    </submittedName>
</protein>
<accession>A0A8S5PHG8</accession>
<name>A0A8S5PHG8_9CAUD</name>
<keyword evidence="1" id="KW-0812">Transmembrane</keyword>
<evidence type="ECO:0000256" key="1">
    <source>
        <dbReference type="SAM" id="Phobius"/>
    </source>
</evidence>
<sequence>MLIRNTKTILHTLHLVLHLIRGLLVSLLEIIVPVHQAVRLVIYLQITYPVYLVV</sequence>